<protein>
    <submittedName>
        <fullName evidence="8">TonB-dependent receptor</fullName>
    </submittedName>
</protein>
<dbReference type="Pfam" id="PF07715">
    <property type="entry name" value="Plug"/>
    <property type="match status" value="1"/>
</dbReference>
<proteinExistence type="inferred from homology"/>
<dbReference type="RefSeq" id="WP_344692601.1">
    <property type="nucleotide sequence ID" value="NZ_BAABBF010000003.1"/>
</dbReference>
<keyword evidence="9" id="KW-1185">Reference proteome</keyword>
<accession>A0ABP7DIQ9</accession>
<keyword evidence="2 4" id="KW-0472">Membrane</keyword>
<dbReference type="InterPro" id="IPR010104">
    <property type="entry name" value="TonB_rcpt_bac"/>
</dbReference>
<dbReference type="EMBL" id="BAABBF010000003">
    <property type="protein sequence ID" value="GAA3704952.1"/>
    <property type="molecule type" value="Genomic_DNA"/>
</dbReference>
<dbReference type="CDD" id="cd01347">
    <property type="entry name" value="ligand_gated_channel"/>
    <property type="match status" value="1"/>
</dbReference>
<keyword evidence="4" id="KW-0798">TonB box</keyword>
<evidence type="ECO:0000259" key="6">
    <source>
        <dbReference type="Pfam" id="PF00593"/>
    </source>
</evidence>
<dbReference type="InterPro" id="IPR037066">
    <property type="entry name" value="Plug_dom_sf"/>
</dbReference>
<evidence type="ECO:0000256" key="5">
    <source>
        <dbReference type="SAM" id="MobiDB-lite"/>
    </source>
</evidence>
<feature type="domain" description="TonB-dependent receptor-like beta-barrel" evidence="6">
    <location>
        <begin position="501"/>
        <end position="974"/>
    </location>
</feature>
<evidence type="ECO:0000259" key="7">
    <source>
        <dbReference type="Pfam" id="PF07715"/>
    </source>
</evidence>
<dbReference type="InterPro" id="IPR036942">
    <property type="entry name" value="Beta-barrel_TonB_sf"/>
</dbReference>
<comment type="similarity">
    <text evidence="4">Belongs to the TonB-dependent receptor family.</text>
</comment>
<keyword evidence="8" id="KW-0675">Receptor</keyword>
<name>A0ABP7DIQ9_9SPHN</name>
<evidence type="ECO:0000256" key="1">
    <source>
        <dbReference type="ARBA" id="ARBA00004442"/>
    </source>
</evidence>
<feature type="compositionally biased region" description="Polar residues" evidence="5">
    <location>
        <begin position="60"/>
        <end position="75"/>
    </location>
</feature>
<gene>
    <name evidence="8" type="ORF">GCM10022268_13200</name>
</gene>
<evidence type="ECO:0000256" key="4">
    <source>
        <dbReference type="RuleBase" id="RU003357"/>
    </source>
</evidence>
<dbReference type="SUPFAM" id="SSF56935">
    <property type="entry name" value="Porins"/>
    <property type="match status" value="1"/>
</dbReference>
<dbReference type="PANTHER" id="PTHR40980:SF3">
    <property type="entry name" value="TONB-DEPENDENT RECEPTOR-LIKE BETA-BARREL DOMAIN-CONTAINING PROTEIN"/>
    <property type="match status" value="1"/>
</dbReference>
<dbReference type="InterPro" id="IPR000531">
    <property type="entry name" value="Beta-barrel_TonB"/>
</dbReference>
<dbReference type="Gene3D" id="2.170.130.10">
    <property type="entry name" value="TonB-dependent receptor, plug domain"/>
    <property type="match status" value="1"/>
</dbReference>
<dbReference type="PANTHER" id="PTHR40980">
    <property type="entry name" value="PLUG DOMAIN-CONTAINING PROTEIN"/>
    <property type="match status" value="1"/>
</dbReference>
<keyword evidence="3" id="KW-0998">Cell outer membrane</keyword>
<organism evidence="8 9">
    <name type="scientific">Sphingomonas cynarae</name>
    <dbReference type="NCBI Taxonomy" id="930197"/>
    <lineage>
        <taxon>Bacteria</taxon>
        <taxon>Pseudomonadati</taxon>
        <taxon>Pseudomonadota</taxon>
        <taxon>Alphaproteobacteria</taxon>
        <taxon>Sphingomonadales</taxon>
        <taxon>Sphingomonadaceae</taxon>
        <taxon>Sphingomonas</taxon>
    </lineage>
</organism>
<evidence type="ECO:0000313" key="9">
    <source>
        <dbReference type="Proteomes" id="UP001500523"/>
    </source>
</evidence>
<evidence type="ECO:0000256" key="3">
    <source>
        <dbReference type="ARBA" id="ARBA00023237"/>
    </source>
</evidence>
<dbReference type="NCBIfam" id="TIGR01782">
    <property type="entry name" value="TonB-Xanth-Caul"/>
    <property type="match status" value="1"/>
</dbReference>
<feature type="domain" description="TonB-dependent receptor plug" evidence="7">
    <location>
        <begin position="103"/>
        <end position="212"/>
    </location>
</feature>
<dbReference type="Pfam" id="PF00593">
    <property type="entry name" value="TonB_dep_Rec_b-barrel"/>
    <property type="match status" value="1"/>
</dbReference>
<dbReference type="InterPro" id="IPR012910">
    <property type="entry name" value="Plug_dom"/>
</dbReference>
<dbReference type="Gene3D" id="2.40.170.20">
    <property type="entry name" value="TonB-dependent receptor, beta-barrel domain"/>
    <property type="match status" value="2"/>
</dbReference>
<feature type="region of interest" description="Disordered" evidence="5">
    <location>
        <begin position="41"/>
        <end position="80"/>
    </location>
</feature>
<dbReference type="Proteomes" id="UP001500523">
    <property type="component" value="Unassembled WGS sequence"/>
</dbReference>
<sequence>MAGLHAYRPYMLGSVSLTGLMVALISPMPALAMVLQDTAQAAPARQPTPQPGGAVPANTEGPTTDPSGSAGNPQTVDAAATGEGPDIIVTGFRASLNSALNAKRNETSAIDVIKAEDIADFPDNNLAESLQRVPGVSINRVGGEGRAITVRGLSGSFTRVRVNGMEAQAISGATTSDRGINTGRGFDFNVFASELFNNLVVRKTADAETIEGSLGATVDLNVARPFDYKEPTLVLSAQAGYNSLAKNVDPKLTGVASRTWDTGIGRIGALVSAAFSKRRYYEDQFGSGGWNPATTDGGFCSPVGVTPVSPALNAAQGTDAANCATGVARPAAGDPLYGQVNRSTVFLPRLPRYGRFNHNQQRLGVTGSLQWEPTDGVEIGVDALFSDFKVKREENWLEGFSFARAIASPNFGKPQTAIREAVLHPAGTSGTQGINFGQQVSDIAYGVFDGVDVRSDTQHDRFRSKFSQYTLHGKFDITDNLVGSALLGIAKTDFRQQDQTTFLFGRNNTRQTIDFRDSRNQPTIGFGFDVTDPSQFTLAPGSAEIRATPSTLDNKNRTFEYNLAWKFEDGFTLKGGLHYDKFDFLNRVYQRPNNFTVPTLSASELAGLTKLVKDFGDGMRDGVFPTSWVAIDYGAFAKQYGLDNYTGTFALIENLGASRRVHEKIFSAFGQLDFDLNRWGLPIRGNAGLRYAKTDLTSTGYSSGIARFVTAGNKYDDWLPSINLVGDLTSNLLVRAAFAKVITRPELGFLSPGASVTISGTPSVNGGNPALDPIRASTYDASLEWYFSRNSLLSVAVFYKDINSYIQNQAQQLTFNQTGLPVELIANSGLDPNVTLFTVNQARNTPGGPLKGVEVNYQQAFSFLPGPLANTGALFNYTHVQSKITYFLAASAANTTKRDLLGLSRDAFNATFYYEDKKASARISGSYRGPYIIALPANNPLQDLEGVDKSLVFDLSASYQVTDKIKLTFEGLNIFDRFYRQFIDSTRDSTFVYSHTGPQFYAGVQYRF</sequence>
<evidence type="ECO:0000256" key="2">
    <source>
        <dbReference type="ARBA" id="ARBA00023136"/>
    </source>
</evidence>
<comment type="subcellular location">
    <subcellularLocation>
        <location evidence="1 4">Cell outer membrane</location>
    </subcellularLocation>
</comment>
<evidence type="ECO:0000313" key="8">
    <source>
        <dbReference type="EMBL" id="GAA3704952.1"/>
    </source>
</evidence>
<comment type="caution">
    <text evidence="8">The sequence shown here is derived from an EMBL/GenBank/DDBJ whole genome shotgun (WGS) entry which is preliminary data.</text>
</comment>
<reference evidence="9" key="1">
    <citation type="journal article" date="2019" name="Int. J. Syst. Evol. Microbiol.">
        <title>The Global Catalogue of Microorganisms (GCM) 10K type strain sequencing project: providing services to taxonomists for standard genome sequencing and annotation.</title>
        <authorList>
            <consortium name="The Broad Institute Genomics Platform"/>
            <consortium name="The Broad Institute Genome Sequencing Center for Infectious Disease"/>
            <person name="Wu L."/>
            <person name="Ma J."/>
        </authorList>
    </citation>
    <scope>NUCLEOTIDE SEQUENCE [LARGE SCALE GENOMIC DNA]</scope>
    <source>
        <strain evidence="9">JCM 17498</strain>
    </source>
</reference>